<protein>
    <submittedName>
        <fullName evidence="1">Uncharacterized protein</fullName>
    </submittedName>
</protein>
<organism evidence="1">
    <name type="scientific">Myoviridae sp. ctBoB21</name>
    <dbReference type="NCBI Taxonomy" id="2827287"/>
    <lineage>
        <taxon>Viruses</taxon>
        <taxon>Duplodnaviria</taxon>
        <taxon>Heunggongvirae</taxon>
        <taxon>Uroviricota</taxon>
        <taxon>Caudoviricetes</taxon>
    </lineage>
</organism>
<reference evidence="1" key="1">
    <citation type="journal article" date="2021" name="Proc. Natl. Acad. Sci. U.S.A.">
        <title>A Catalog of Tens of Thousands of Viruses from Human Metagenomes Reveals Hidden Associations with Chronic Diseases.</title>
        <authorList>
            <person name="Tisza M.J."/>
            <person name="Buck C.B."/>
        </authorList>
    </citation>
    <scope>NUCLEOTIDE SEQUENCE</scope>
    <source>
        <strain evidence="1">CtBoB21</strain>
    </source>
</reference>
<proteinExistence type="predicted"/>
<name>A0A8S5R6U4_9CAUD</name>
<accession>A0A8S5R6U4</accession>
<evidence type="ECO:0000313" key="1">
    <source>
        <dbReference type="EMBL" id="DAE26708.1"/>
    </source>
</evidence>
<dbReference type="EMBL" id="BK015822">
    <property type="protein sequence ID" value="DAE26708.1"/>
    <property type="molecule type" value="Genomic_DNA"/>
</dbReference>
<sequence length="136" mass="16205">MNERQKIAAVRRRAAERDEQNMKWYSYILDSIHSDDVDVSVMSDKMKIEFAFKMFHEEMVKNNNRRMSILGLLTDWLQGLCSTVNIAFTDYDIMQIGKMWKSDDPCFVEDWFENIAKKMIELADILGVNTDKYFYY</sequence>